<evidence type="ECO:0000313" key="3">
    <source>
        <dbReference type="EMBL" id="KAG4412303.1"/>
    </source>
</evidence>
<evidence type="ECO:0000313" key="4">
    <source>
        <dbReference type="Proteomes" id="UP000664132"/>
    </source>
</evidence>
<evidence type="ECO:0000256" key="2">
    <source>
        <dbReference type="SAM" id="Phobius"/>
    </source>
</evidence>
<reference evidence="3" key="1">
    <citation type="submission" date="2021-02" db="EMBL/GenBank/DDBJ databases">
        <title>Genome sequence Cadophora malorum strain M34.</title>
        <authorList>
            <person name="Stefanovic E."/>
            <person name="Vu D."/>
            <person name="Scully C."/>
            <person name="Dijksterhuis J."/>
            <person name="Roader J."/>
            <person name="Houbraken J."/>
        </authorList>
    </citation>
    <scope>NUCLEOTIDE SEQUENCE</scope>
    <source>
        <strain evidence="3">M34</strain>
    </source>
</reference>
<dbReference type="EMBL" id="JAFJYH010000390">
    <property type="protein sequence ID" value="KAG4412303.1"/>
    <property type="molecule type" value="Genomic_DNA"/>
</dbReference>
<evidence type="ECO:0008006" key="5">
    <source>
        <dbReference type="Google" id="ProtNLM"/>
    </source>
</evidence>
<comment type="caution">
    <text evidence="3">The sequence shown here is derived from an EMBL/GenBank/DDBJ whole genome shotgun (WGS) entry which is preliminary data.</text>
</comment>
<evidence type="ECO:0000256" key="1">
    <source>
        <dbReference type="SAM" id="MobiDB-lite"/>
    </source>
</evidence>
<feature type="transmembrane region" description="Helical" evidence="2">
    <location>
        <begin position="366"/>
        <end position="385"/>
    </location>
</feature>
<feature type="transmembrane region" description="Helical" evidence="2">
    <location>
        <begin position="334"/>
        <end position="354"/>
    </location>
</feature>
<feature type="compositionally biased region" description="Basic and acidic residues" evidence="1">
    <location>
        <begin position="16"/>
        <end position="25"/>
    </location>
</feature>
<organism evidence="3 4">
    <name type="scientific">Cadophora malorum</name>
    <dbReference type="NCBI Taxonomy" id="108018"/>
    <lineage>
        <taxon>Eukaryota</taxon>
        <taxon>Fungi</taxon>
        <taxon>Dikarya</taxon>
        <taxon>Ascomycota</taxon>
        <taxon>Pezizomycotina</taxon>
        <taxon>Leotiomycetes</taxon>
        <taxon>Helotiales</taxon>
        <taxon>Ploettnerulaceae</taxon>
        <taxon>Cadophora</taxon>
    </lineage>
</organism>
<feature type="region of interest" description="Disordered" evidence="1">
    <location>
        <begin position="1"/>
        <end position="48"/>
    </location>
</feature>
<protein>
    <recommendedName>
        <fullName evidence="5">Integral membrane protein</fullName>
    </recommendedName>
</protein>
<feature type="transmembrane region" description="Helical" evidence="2">
    <location>
        <begin position="257"/>
        <end position="284"/>
    </location>
</feature>
<gene>
    <name evidence="3" type="ORF">IFR04_014562</name>
</gene>
<name>A0A8H7W4T2_9HELO</name>
<keyword evidence="2" id="KW-0812">Transmembrane</keyword>
<accession>A0A8H7W4T2</accession>
<dbReference type="Proteomes" id="UP000664132">
    <property type="component" value="Unassembled WGS sequence"/>
</dbReference>
<feature type="transmembrane region" description="Helical" evidence="2">
    <location>
        <begin position="87"/>
        <end position="112"/>
    </location>
</feature>
<keyword evidence="4" id="KW-1185">Reference proteome</keyword>
<sequence>MESRTYGQRPQTNRSSFDDSMDRRSSSLTKWPDVSVEDDLQNGRPMRSPGVHSTAELFYEAQPAKQQTTRPIQRIKQMFTHFPWRDMSWMVGVTFAVGSAFFIVNGFFLLLPLTNPSTNFDSELYWTGATSLIGGVIFILGGFAGILEALNLNRGGQVTVIQGIVADGDISDMEMKSDEEAQRQINKIVAPFRDSTMDFPLRQTQTHTLPSNNSPSSSAANNISNTTTATLPALYGSSSFLFWPNTPQLRTIYFRDLCFIAAVIQSIGTFIFMLAIITAFPGVIDLTNVTLFYTANLLPATLGGVLFITASVLQMITTQPNWYTPRPLSVEWHVGFWNVIGSIGFTLAGALFYLGTTAGSIQASGASLWGSCAFMVGGLLQWYVAMKNCR</sequence>
<keyword evidence="2" id="KW-0472">Membrane</keyword>
<proteinExistence type="predicted"/>
<dbReference type="AlphaFoldDB" id="A0A8H7W4T2"/>
<feature type="compositionally biased region" description="Polar residues" evidence="1">
    <location>
        <begin position="1"/>
        <end position="13"/>
    </location>
</feature>
<feature type="transmembrane region" description="Helical" evidence="2">
    <location>
        <begin position="124"/>
        <end position="147"/>
    </location>
</feature>
<keyword evidence="2" id="KW-1133">Transmembrane helix</keyword>
<dbReference type="OrthoDB" id="2603at2759"/>
<feature type="transmembrane region" description="Helical" evidence="2">
    <location>
        <begin position="290"/>
        <end position="313"/>
    </location>
</feature>